<organism evidence="1">
    <name type="scientific">Rhipicephalus microplus</name>
    <name type="common">Cattle tick</name>
    <name type="synonym">Boophilus microplus</name>
    <dbReference type="NCBI Taxonomy" id="6941"/>
    <lineage>
        <taxon>Eukaryota</taxon>
        <taxon>Metazoa</taxon>
        <taxon>Ecdysozoa</taxon>
        <taxon>Arthropoda</taxon>
        <taxon>Chelicerata</taxon>
        <taxon>Arachnida</taxon>
        <taxon>Acari</taxon>
        <taxon>Parasitiformes</taxon>
        <taxon>Ixodida</taxon>
        <taxon>Ixodoidea</taxon>
        <taxon>Ixodidae</taxon>
        <taxon>Rhipicephalinae</taxon>
        <taxon>Rhipicephalus</taxon>
        <taxon>Boophilus</taxon>
    </lineage>
</organism>
<evidence type="ECO:0000313" key="1">
    <source>
        <dbReference type="EMBL" id="NIE49834.1"/>
    </source>
</evidence>
<dbReference type="EMBL" id="GIKN01007561">
    <property type="protein sequence ID" value="NIE49834.1"/>
    <property type="molecule type" value="Transcribed_RNA"/>
</dbReference>
<accession>A0A6G5AFY7</accession>
<dbReference type="AlphaFoldDB" id="A0A6G5AFY7"/>
<protein>
    <submittedName>
        <fullName evidence="1">Uncharacterized protein</fullName>
    </submittedName>
</protein>
<name>A0A6G5AFY7_RHIMP</name>
<sequence>MCGENKCVVWVIFISCQQLDWIFLRRDILVCTQNSLTLFFIKGKKKNVYMLHSTEINLFSTNDRFYKGCGTFLALVTKCAFFSLLLNSNLDITNGDIMKYQLLQSE</sequence>
<proteinExistence type="predicted"/>
<reference evidence="1" key="1">
    <citation type="submission" date="2020-03" db="EMBL/GenBank/DDBJ databases">
        <title>A transcriptome and proteome of the tick Rhipicephalus microplus shaped by the genetic composition of its hosts and developmental stage.</title>
        <authorList>
            <person name="Garcia G.R."/>
            <person name="Ribeiro J.M.C."/>
            <person name="Maruyama S.R."/>
            <person name="Gardinasse L.G."/>
            <person name="Nelson K."/>
            <person name="Ferreira B.R."/>
            <person name="Andrade T.G."/>
            <person name="Santos I.K.F.M."/>
        </authorList>
    </citation>
    <scope>NUCLEOTIDE SEQUENCE</scope>
    <source>
        <strain evidence="1">NSGR</strain>
        <tissue evidence="1">Salivary glands</tissue>
    </source>
</reference>